<dbReference type="InterPro" id="IPR036962">
    <property type="entry name" value="Glyco_hydro_3_N_sf"/>
</dbReference>
<dbReference type="InterPro" id="IPR013783">
    <property type="entry name" value="Ig-like_fold"/>
</dbReference>
<dbReference type="SUPFAM" id="SSF52279">
    <property type="entry name" value="Beta-D-glucan exohydrolase, C-terminal domain"/>
    <property type="match status" value="1"/>
</dbReference>
<keyword evidence="8 9" id="KW-0624">Polysaccharide degradation</keyword>
<dbReference type="Gene3D" id="3.20.20.300">
    <property type="entry name" value="Glycoside hydrolase, family 3, N-terminal domain"/>
    <property type="match status" value="1"/>
</dbReference>
<proteinExistence type="inferred from homology"/>
<evidence type="ECO:0000313" key="11">
    <source>
        <dbReference type="EMBL" id="KAF6817258.1"/>
    </source>
</evidence>
<dbReference type="SUPFAM" id="SSF51445">
    <property type="entry name" value="(Trans)glycosidases"/>
    <property type="match status" value="1"/>
</dbReference>
<dbReference type="Proteomes" id="UP000654918">
    <property type="component" value="Unassembled WGS sequence"/>
</dbReference>
<dbReference type="PANTHER" id="PTHR42715:SF27">
    <property type="entry name" value="BETA-GLUCOSIDASE-RELATED"/>
    <property type="match status" value="1"/>
</dbReference>
<evidence type="ECO:0000256" key="4">
    <source>
        <dbReference type="ARBA" id="ARBA00022801"/>
    </source>
</evidence>
<dbReference type="PRINTS" id="PR00133">
    <property type="entry name" value="GLHYDRLASE3"/>
</dbReference>
<name>A0A8H6JQQ8_9PEZI</name>
<comment type="catalytic activity">
    <reaction evidence="1 9">
        <text>Hydrolysis of terminal, non-reducing beta-D-glucosyl residues with release of beta-D-glucose.</text>
        <dbReference type="EC" id="3.2.1.21"/>
    </reaction>
</comment>
<evidence type="ECO:0000256" key="9">
    <source>
        <dbReference type="RuleBase" id="RU361161"/>
    </source>
</evidence>
<evidence type="ECO:0000313" key="12">
    <source>
        <dbReference type="Proteomes" id="UP000654918"/>
    </source>
</evidence>
<evidence type="ECO:0000256" key="5">
    <source>
        <dbReference type="ARBA" id="ARBA00023180"/>
    </source>
</evidence>
<evidence type="ECO:0000256" key="2">
    <source>
        <dbReference type="ARBA" id="ARBA00004987"/>
    </source>
</evidence>
<dbReference type="InterPro" id="IPR036881">
    <property type="entry name" value="Glyco_hydro_3_C_sf"/>
</dbReference>
<reference evidence="11" key="1">
    <citation type="journal article" date="2020" name="Phytopathology">
        <title>Genome Sequence Resources of Colletotrichum truncatum, C. plurivorum, C. musicola, and C. sojae: Four Species Pathogenic to Soybean (Glycine max).</title>
        <authorList>
            <person name="Rogerio F."/>
            <person name="Boufleur T.R."/>
            <person name="Ciampi-Guillardi M."/>
            <person name="Sukno S.A."/>
            <person name="Thon M.R."/>
            <person name="Massola Junior N.S."/>
            <person name="Baroncelli R."/>
        </authorList>
    </citation>
    <scope>NUCLEOTIDE SEQUENCE</scope>
    <source>
        <strain evidence="11">LFN00145</strain>
    </source>
</reference>
<dbReference type="InterPro" id="IPR037524">
    <property type="entry name" value="PA14/GLEYA"/>
</dbReference>
<dbReference type="InterPro" id="IPR011658">
    <property type="entry name" value="PA14_dom"/>
</dbReference>
<protein>
    <recommendedName>
        <fullName evidence="9">beta-glucosidase</fullName>
        <ecNumber evidence="9">3.2.1.21</ecNumber>
    </recommendedName>
</protein>
<dbReference type="InterPro" id="IPR026891">
    <property type="entry name" value="Fn3-like"/>
</dbReference>
<keyword evidence="7 9" id="KW-0326">Glycosidase</keyword>
<sequence>NAIFCWFRDSRHDSASIPRLSFSLASQFTIIYPANSSGHTSTMATDSRPLDVEGLLKQLTLEEKIDLLAGQGSFRTTGLPHRDIPALITSDGPHGIRGRRAFHRNPSPMLPSATGMGATFNAELLHKVGNLLGEEARARGVHVLLAPTICLQRSPLFGRGFEAFAEDPFLSGILGAAYINGVQERGVATSVKHYAAHDQSDNSIEDNVCMTQRTLREVHMLPFQLVMRDSDPWTFMTSYNKINGIHVSEDLLLLKQILREEWGFCGLVMSDWFGTYSTSEAINAGLDLEMPGPTQWRGKCLSLAVNSRKVLRTTVDESVRNVLNLVNKVMDTKPEGYFSASNTPEQQALIRQLVAESIVLLKNEKGVLPIKSVEGKKIGLIGDHVKNPALSGGGSAEVEPYYSVTPYSAVVEAVGKENVSYALGCHSFRFSPLLRNLKPLNAEGFGWSVEIFGENPDENPNAEVLLTATAEKELIDVPESFHATLPKMFYARARAVYTPETTGPFRFGFSTSGKGRVRIDGKEVIDLWTEQPPKTGPTPCFNRLSMERFCDTELTEGKPINIEVVQVNEDLAGGVGTALTLAGRVGGFEIIDEDRAIQEAAELAKNVDVPIVVTGLSSDFEYEGADRKHLRLPGRVDDLIQAVLAANPNTVIVTQSGCPIEMPWESQASTMVHAWFGGQETGHGLADVLFGAANPSGRLSQTFPRSVKHTPAYLTFSKADYDIVYGEGVFIGHRYYEAADRDPLFYFGHGLSYSKFSYSGLKVPGAFEPATAENKMTISVDVTNSGPYDGAEVVQVYIHDPESTLQRPIRELKAFAKVFLKVGETKTVDLVLDKYSLSYWSQERSKWLAEAGEFVVIVASSSKPEDEILRASFQLPESFFWEGV</sequence>
<keyword evidence="6 9" id="KW-0119">Carbohydrate metabolism</keyword>
<feature type="domain" description="PA14" evidence="10">
    <location>
        <begin position="442"/>
        <end position="595"/>
    </location>
</feature>
<dbReference type="PROSITE" id="PS51820">
    <property type="entry name" value="PA14"/>
    <property type="match status" value="1"/>
</dbReference>
<dbReference type="Pfam" id="PF00933">
    <property type="entry name" value="Glyco_hydro_3"/>
    <property type="match status" value="1"/>
</dbReference>
<evidence type="ECO:0000256" key="3">
    <source>
        <dbReference type="ARBA" id="ARBA00005336"/>
    </source>
</evidence>
<dbReference type="EC" id="3.2.1.21" evidence="9"/>
<dbReference type="Gene3D" id="2.60.40.10">
    <property type="entry name" value="Immunoglobulins"/>
    <property type="match status" value="1"/>
</dbReference>
<keyword evidence="4 9" id="KW-0378">Hydrolase</keyword>
<accession>A0A8H6JQQ8</accession>
<dbReference type="Pfam" id="PF14310">
    <property type="entry name" value="Fn3-like"/>
    <property type="match status" value="1"/>
</dbReference>
<feature type="non-terminal residue" evidence="11">
    <location>
        <position position="884"/>
    </location>
</feature>
<dbReference type="GO" id="GO:0008422">
    <property type="term" value="F:beta-glucosidase activity"/>
    <property type="evidence" value="ECO:0007669"/>
    <property type="project" value="UniProtKB-EC"/>
</dbReference>
<evidence type="ECO:0000259" key="10">
    <source>
        <dbReference type="PROSITE" id="PS51820"/>
    </source>
</evidence>
<dbReference type="GO" id="GO:0030245">
    <property type="term" value="P:cellulose catabolic process"/>
    <property type="evidence" value="ECO:0007669"/>
    <property type="project" value="UniProtKB-UniPathway"/>
</dbReference>
<comment type="caution">
    <text evidence="11">The sequence shown here is derived from an EMBL/GenBank/DDBJ whole genome shotgun (WGS) entry which is preliminary data.</text>
</comment>
<gene>
    <name evidence="11" type="ORF">CPLU01_13627</name>
</gene>
<dbReference type="PANTHER" id="PTHR42715">
    <property type="entry name" value="BETA-GLUCOSIDASE"/>
    <property type="match status" value="1"/>
</dbReference>
<evidence type="ECO:0000256" key="1">
    <source>
        <dbReference type="ARBA" id="ARBA00000448"/>
    </source>
</evidence>
<evidence type="ECO:0000256" key="6">
    <source>
        <dbReference type="ARBA" id="ARBA00023277"/>
    </source>
</evidence>
<dbReference type="InterPro" id="IPR017853">
    <property type="entry name" value="GH"/>
</dbReference>
<dbReference type="Gene3D" id="3.40.50.1700">
    <property type="entry name" value="Glycoside hydrolase family 3 C-terminal domain"/>
    <property type="match status" value="1"/>
</dbReference>
<dbReference type="InterPro" id="IPR001764">
    <property type="entry name" value="Glyco_hydro_3_N"/>
</dbReference>
<comment type="similarity">
    <text evidence="3 9">Belongs to the glycosyl hydrolase 3 family.</text>
</comment>
<dbReference type="FunFam" id="2.60.40.10:FF:000495">
    <property type="entry name" value="Periplasmic beta-glucosidase"/>
    <property type="match status" value="1"/>
</dbReference>
<dbReference type="InterPro" id="IPR050288">
    <property type="entry name" value="Cellulose_deg_GH3"/>
</dbReference>
<dbReference type="InterPro" id="IPR002772">
    <property type="entry name" value="Glyco_hydro_3_C"/>
</dbReference>
<evidence type="ECO:0000256" key="8">
    <source>
        <dbReference type="ARBA" id="ARBA00023326"/>
    </source>
</evidence>
<dbReference type="AlphaFoldDB" id="A0A8H6JQQ8"/>
<dbReference type="EMBL" id="WIGO01000320">
    <property type="protein sequence ID" value="KAF6817258.1"/>
    <property type="molecule type" value="Genomic_DNA"/>
</dbReference>
<dbReference type="UniPathway" id="UPA00696"/>
<dbReference type="PROSITE" id="PS00775">
    <property type="entry name" value="GLYCOSYL_HYDROL_F3"/>
    <property type="match status" value="1"/>
</dbReference>
<keyword evidence="5" id="KW-0325">Glycoprotein</keyword>
<dbReference type="Gene3D" id="2.60.120.260">
    <property type="entry name" value="Galactose-binding domain-like"/>
    <property type="match status" value="1"/>
</dbReference>
<comment type="pathway">
    <text evidence="2 9">Glycan metabolism; cellulose degradation.</text>
</comment>
<organism evidence="11 12">
    <name type="scientific">Colletotrichum plurivorum</name>
    <dbReference type="NCBI Taxonomy" id="2175906"/>
    <lineage>
        <taxon>Eukaryota</taxon>
        <taxon>Fungi</taxon>
        <taxon>Dikarya</taxon>
        <taxon>Ascomycota</taxon>
        <taxon>Pezizomycotina</taxon>
        <taxon>Sordariomycetes</taxon>
        <taxon>Hypocreomycetidae</taxon>
        <taxon>Glomerellales</taxon>
        <taxon>Glomerellaceae</taxon>
        <taxon>Colletotrichum</taxon>
        <taxon>Colletotrichum orchidearum species complex</taxon>
    </lineage>
</organism>
<dbReference type="Pfam" id="PF07691">
    <property type="entry name" value="PA14"/>
    <property type="match status" value="1"/>
</dbReference>
<dbReference type="SMART" id="SM01217">
    <property type="entry name" value="Fn3_like"/>
    <property type="match status" value="1"/>
</dbReference>
<dbReference type="Pfam" id="PF01915">
    <property type="entry name" value="Glyco_hydro_3_C"/>
    <property type="match status" value="1"/>
</dbReference>
<dbReference type="InterPro" id="IPR019800">
    <property type="entry name" value="Glyco_hydro_3_AS"/>
</dbReference>
<keyword evidence="12" id="KW-1185">Reference proteome</keyword>
<evidence type="ECO:0000256" key="7">
    <source>
        <dbReference type="ARBA" id="ARBA00023295"/>
    </source>
</evidence>